<evidence type="ECO:0000256" key="1">
    <source>
        <dbReference type="SAM" id="MobiDB-lite"/>
    </source>
</evidence>
<proteinExistence type="predicted"/>
<dbReference type="PANTHER" id="PTHR46250:SF15">
    <property type="entry name" value="OS01G0523800 PROTEIN"/>
    <property type="match status" value="1"/>
</dbReference>
<evidence type="ECO:0000313" key="3">
    <source>
        <dbReference type="Proteomes" id="UP000826271"/>
    </source>
</evidence>
<protein>
    <recommendedName>
        <fullName evidence="4">Myb/SANT-like domain-containing protein</fullName>
    </recommendedName>
</protein>
<dbReference type="AlphaFoldDB" id="A0AAV6WSV8"/>
<dbReference type="Proteomes" id="UP000826271">
    <property type="component" value="Unassembled WGS sequence"/>
</dbReference>
<dbReference type="EMBL" id="WHWC01000014">
    <property type="protein sequence ID" value="KAG8370065.1"/>
    <property type="molecule type" value="Genomic_DNA"/>
</dbReference>
<organism evidence="2 3">
    <name type="scientific">Buddleja alternifolia</name>
    <dbReference type="NCBI Taxonomy" id="168488"/>
    <lineage>
        <taxon>Eukaryota</taxon>
        <taxon>Viridiplantae</taxon>
        <taxon>Streptophyta</taxon>
        <taxon>Embryophyta</taxon>
        <taxon>Tracheophyta</taxon>
        <taxon>Spermatophyta</taxon>
        <taxon>Magnoliopsida</taxon>
        <taxon>eudicotyledons</taxon>
        <taxon>Gunneridae</taxon>
        <taxon>Pentapetalae</taxon>
        <taxon>asterids</taxon>
        <taxon>lamiids</taxon>
        <taxon>Lamiales</taxon>
        <taxon>Scrophulariaceae</taxon>
        <taxon>Buddlejeae</taxon>
        <taxon>Buddleja</taxon>
    </lineage>
</organism>
<evidence type="ECO:0000313" key="2">
    <source>
        <dbReference type="EMBL" id="KAG8370065.1"/>
    </source>
</evidence>
<feature type="region of interest" description="Disordered" evidence="1">
    <location>
        <begin position="156"/>
        <end position="176"/>
    </location>
</feature>
<keyword evidence="3" id="KW-1185">Reference proteome</keyword>
<dbReference type="PANTHER" id="PTHR46250">
    <property type="entry name" value="MYB/SANT-LIKE DNA-BINDING DOMAIN PROTEIN-RELATED"/>
    <property type="match status" value="1"/>
</dbReference>
<gene>
    <name evidence="2" type="ORF">BUALT_Bualt14G0078900</name>
</gene>
<accession>A0AAV6WSV8</accession>
<name>A0AAV6WSV8_9LAMI</name>
<reference evidence="2" key="1">
    <citation type="submission" date="2019-10" db="EMBL/GenBank/DDBJ databases">
        <authorList>
            <person name="Zhang R."/>
            <person name="Pan Y."/>
            <person name="Wang J."/>
            <person name="Ma R."/>
            <person name="Yu S."/>
        </authorList>
    </citation>
    <scope>NUCLEOTIDE SEQUENCE</scope>
    <source>
        <strain evidence="2">LA-IB0</strain>
        <tissue evidence="2">Leaf</tissue>
    </source>
</reference>
<comment type="caution">
    <text evidence="2">The sequence shown here is derived from an EMBL/GenBank/DDBJ whole genome shotgun (WGS) entry which is preliminary data.</text>
</comment>
<evidence type="ECO:0008006" key="4">
    <source>
        <dbReference type="Google" id="ProtNLM"/>
    </source>
</evidence>
<sequence>MKVFLMAERKNRVFRGGPKKGVSSRRTWVPKEEEVLMAGLKEIVQQGWKTDNGFKVGYLELLEQHMIRAFPNTDLRAMPHINSRIHVNASLMRYKCWPLFKDWIEVFGKDRATGEHDVDFVEAVNHTLNKTYIDDAQSFEDLETLNEDTECQAENMNVSQSHSSASESAKKVGSQKRKFEGNQYPMYELLGNYCKNTDSRLGEIAIRIGVEYDVAKAKKEVYATVNKVEGLTLHQKLFVADKLVKKSEDVYLLFTLPEAEQVEYV</sequence>